<protein>
    <submittedName>
        <fullName evidence="3">N-acetylmuramoyl-L-alanine amidase</fullName>
        <ecNumber evidence="3">3.5.1.28</ecNumber>
    </submittedName>
</protein>
<evidence type="ECO:0000313" key="4">
    <source>
        <dbReference type="Proteomes" id="UP001158045"/>
    </source>
</evidence>
<proteinExistence type="predicted"/>
<dbReference type="GO" id="GO:0008745">
    <property type="term" value="F:N-acetylmuramoyl-L-alanine amidase activity"/>
    <property type="evidence" value="ECO:0007669"/>
    <property type="project" value="UniProtKB-EC"/>
</dbReference>
<gene>
    <name evidence="3" type="ORF">QE109_12355</name>
</gene>
<organism evidence="3 4">
    <name type="scientific">Fusibacter bizertensis</name>
    <dbReference type="NCBI Taxonomy" id="1488331"/>
    <lineage>
        <taxon>Bacteria</taxon>
        <taxon>Bacillati</taxon>
        <taxon>Bacillota</taxon>
        <taxon>Clostridia</taxon>
        <taxon>Eubacteriales</taxon>
        <taxon>Eubacteriales Family XII. Incertae Sedis</taxon>
        <taxon>Fusibacter</taxon>
    </lineage>
</organism>
<dbReference type="Gene3D" id="3.40.630.40">
    <property type="entry name" value="Zn-dependent exopeptidases"/>
    <property type="match status" value="1"/>
</dbReference>
<accession>A0ABT6NEX2</accession>
<dbReference type="EC" id="3.5.1.28" evidence="3"/>
<dbReference type="Proteomes" id="UP001158045">
    <property type="component" value="Unassembled WGS sequence"/>
</dbReference>
<dbReference type="Pfam" id="PF07833">
    <property type="entry name" value="Cu_amine_oxidN1"/>
    <property type="match status" value="1"/>
</dbReference>
<dbReference type="InterPro" id="IPR002508">
    <property type="entry name" value="MurNAc-LAA_cat"/>
</dbReference>
<dbReference type="RefSeq" id="WP_281094837.1">
    <property type="nucleotide sequence ID" value="NZ_JARYZI010000008.1"/>
</dbReference>
<feature type="domain" description="MurNAc-LAA" evidence="2">
    <location>
        <begin position="588"/>
        <end position="700"/>
    </location>
</feature>
<dbReference type="SMART" id="SM00646">
    <property type="entry name" value="Ami_3"/>
    <property type="match status" value="1"/>
</dbReference>
<dbReference type="Gene3D" id="3.30.457.10">
    <property type="entry name" value="Copper amine oxidase-like, N-terminal domain"/>
    <property type="match status" value="1"/>
</dbReference>
<dbReference type="InterPro" id="IPR050695">
    <property type="entry name" value="N-acetylmuramoyl_amidase_3"/>
</dbReference>
<evidence type="ECO:0000313" key="3">
    <source>
        <dbReference type="EMBL" id="MDH8678943.1"/>
    </source>
</evidence>
<dbReference type="PANTHER" id="PTHR30404">
    <property type="entry name" value="N-ACETYLMURAMOYL-L-ALANINE AMIDASE"/>
    <property type="match status" value="1"/>
</dbReference>
<sequence length="704" mass="78106">MNIKFVRIKKLKTLLIFMLCLGLIMPGQLAFANKYTEYESVELRESGSNVFKKYEPVNLMISGIDVFSDAPGITVNGRTIVPVSAILVELGVKYKWNGTTKEISFSYGGKDVVMQINNAYATINGKKTLLPDSVAPRIMTYKSITGDYVDRTYVPLKFISDVLGLSASWINDTRTVAINKKAQTLTGTYVDVYKPYPEIRFKVTGEVDVTSFVVDGADVGGQDKTIIDFQNTKLTPPSGATVKNGVWTYNIVDDIFGIDKIEIAQTNDNPYNTRVTIYQNERRGNDIFYDAAKKEMVVQLINTVSEVSVDNIYSTDTVVIGTRETPYYNVDVSGKQLTVDVINSYLRINDGAYQVLPVDQGKIETIAYQQLDTSKDDMYGPDMEVTRVTIQLNEKMTYDDFYVEESGDKLLVYITNQPINNFNYVKQSSEKGMMSIDLFSKTDYTSTFDAQTRKISLDIPKDKTDLGTFEQAINDHVVDQFVISETASNYHIEITLAENTTYTKSSSSSAIVLNFTNTVIQNSDNKKTLIVIDAGHGGKDPGAVGSKSQEKELTLRASKLLQSELERLGFRVYMTRSTDEYVGLYDRPAIANDLGATLFVSIHINAFTNSSASGVEVLYGNESMSSDKGLAQNIQTQLIKSLGAVDRGIGYLPRLVVLKETTMPSVLCELGFITNAAEQDKLISEDYLKKAASAMATGIVNFLK</sequence>
<dbReference type="InterPro" id="IPR012854">
    <property type="entry name" value="Cu_amine_oxidase-like_N"/>
</dbReference>
<comment type="caution">
    <text evidence="3">The sequence shown here is derived from an EMBL/GenBank/DDBJ whole genome shotgun (WGS) entry which is preliminary data.</text>
</comment>
<dbReference type="InterPro" id="IPR036582">
    <property type="entry name" value="Mao_N_sf"/>
</dbReference>
<keyword evidence="4" id="KW-1185">Reference proteome</keyword>
<dbReference type="CDD" id="cd02696">
    <property type="entry name" value="MurNAc-LAA"/>
    <property type="match status" value="1"/>
</dbReference>
<name>A0ABT6NEX2_9FIRM</name>
<dbReference type="SUPFAM" id="SSF53187">
    <property type="entry name" value="Zn-dependent exopeptidases"/>
    <property type="match status" value="1"/>
</dbReference>
<keyword evidence="1 3" id="KW-0378">Hydrolase</keyword>
<dbReference type="PANTHER" id="PTHR30404:SF0">
    <property type="entry name" value="N-ACETYLMURAMOYL-L-ALANINE AMIDASE AMIC"/>
    <property type="match status" value="1"/>
</dbReference>
<evidence type="ECO:0000256" key="1">
    <source>
        <dbReference type="ARBA" id="ARBA00022801"/>
    </source>
</evidence>
<dbReference type="EMBL" id="JARYZI010000008">
    <property type="protein sequence ID" value="MDH8678943.1"/>
    <property type="molecule type" value="Genomic_DNA"/>
</dbReference>
<dbReference type="SUPFAM" id="SSF55383">
    <property type="entry name" value="Copper amine oxidase, domain N"/>
    <property type="match status" value="1"/>
</dbReference>
<reference evidence="3 4" key="1">
    <citation type="submission" date="2023-04" db="EMBL/GenBank/DDBJ databases">
        <title>Fusibacter bizertensis strain WBS, isolated from littoral bottom sediments of the Arctic seas - biochemical and genomic analysis.</title>
        <authorList>
            <person name="Brioukhanov A.L."/>
        </authorList>
    </citation>
    <scope>NUCLEOTIDE SEQUENCE [LARGE SCALE GENOMIC DNA]</scope>
    <source>
        <strain evidence="3 4">WBS</strain>
    </source>
</reference>
<dbReference type="Pfam" id="PF01520">
    <property type="entry name" value="Amidase_3"/>
    <property type="match status" value="1"/>
</dbReference>
<evidence type="ECO:0000259" key="2">
    <source>
        <dbReference type="SMART" id="SM00646"/>
    </source>
</evidence>